<name>A0ACB9FBV6_CICIN</name>
<dbReference type="EMBL" id="CM042011">
    <property type="protein sequence ID" value="KAI3768316.1"/>
    <property type="molecule type" value="Genomic_DNA"/>
</dbReference>
<organism evidence="1 2">
    <name type="scientific">Cichorium intybus</name>
    <name type="common">Chicory</name>
    <dbReference type="NCBI Taxonomy" id="13427"/>
    <lineage>
        <taxon>Eukaryota</taxon>
        <taxon>Viridiplantae</taxon>
        <taxon>Streptophyta</taxon>
        <taxon>Embryophyta</taxon>
        <taxon>Tracheophyta</taxon>
        <taxon>Spermatophyta</taxon>
        <taxon>Magnoliopsida</taxon>
        <taxon>eudicotyledons</taxon>
        <taxon>Gunneridae</taxon>
        <taxon>Pentapetalae</taxon>
        <taxon>asterids</taxon>
        <taxon>campanulids</taxon>
        <taxon>Asterales</taxon>
        <taxon>Asteraceae</taxon>
        <taxon>Cichorioideae</taxon>
        <taxon>Cichorieae</taxon>
        <taxon>Cichoriinae</taxon>
        <taxon>Cichorium</taxon>
    </lineage>
</organism>
<gene>
    <name evidence="1" type="ORF">L2E82_18896</name>
</gene>
<sequence>MAVLAPKQEVELSVKSENFEEAARIRDSLKSFEEEDPVLCLRGLMREAIATEKFEDAARYRDQIKEIAPHYLLKCSSDATTLGIRVQVRSLYIGGRSQPLRGQYFFAYRIRITNNSTRPVQLLKRHWIITNANEKSENVWCIGVIGYQAVILPNNSFEYSLACPLTTPNGRMIRIRDLNLYLITYKTVQRLKTPNLYSIRAIHLKAVKQEDTRKKLIDSDNKEEERKQIWTLLSGIMRGQFSQRPRGTRTVFPLALIQSLTRELSCQIHEEARKFSY</sequence>
<reference evidence="2" key="1">
    <citation type="journal article" date="2022" name="Mol. Ecol. Resour.">
        <title>The genomes of chicory, endive, great burdock and yacon provide insights into Asteraceae palaeo-polyploidization history and plant inulin production.</title>
        <authorList>
            <person name="Fan W."/>
            <person name="Wang S."/>
            <person name="Wang H."/>
            <person name="Wang A."/>
            <person name="Jiang F."/>
            <person name="Liu H."/>
            <person name="Zhao H."/>
            <person name="Xu D."/>
            <person name="Zhang Y."/>
        </authorList>
    </citation>
    <scope>NUCLEOTIDE SEQUENCE [LARGE SCALE GENOMIC DNA]</scope>
    <source>
        <strain evidence="2">cv. Punajuju</strain>
    </source>
</reference>
<comment type="caution">
    <text evidence="1">The sequence shown here is derived from an EMBL/GenBank/DDBJ whole genome shotgun (WGS) entry which is preliminary data.</text>
</comment>
<proteinExistence type="predicted"/>
<accession>A0ACB9FBV6</accession>
<reference evidence="1 2" key="2">
    <citation type="journal article" date="2022" name="Mol. Ecol. Resour.">
        <title>The genomes of chicory, endive, great burdock and yacon provide insights into Asteraceae paleo-polyploidization history and plant inulin production.</title>
        <authorList>
            <person name="Fan W."/>
            <person name="Wang S."/>
            <person name="Wang H."/>
            <person name="Wang A."/>
            <person name="Jiang F."/>
            <person name="Liu H."/>
            <person name="Zhao H."/>
            <person name="Xu D."/>
            <person name="Zhang Y."/>
        </authorList>
    </citation>
    <scope>NUCLEOTIDE SEQUENCE [LARGE SCALE GENOMIC DNA]</scope>
    <source>
        <strain evidence="2">cv. Punajuju</strain>
        <tissue evidence="1">Leaves</tissue>
    </source>
</reference>
<evidence type="ECO:0000313" key="1">
    <source>
        <dbReference type="EMBL" id="KAI3768316.1"/>
    </source>
</evidence>
<evidence type="ECO:0000313" key="2">
    <source>
        <dbReference type="Proteomes" id="UP001055811"/>
    </source>
</evidence>
<keyword evidence="2" id="KW-1185">Reference proteome</keyword>
<protein>
    <submittedName>
        <fullName evidence="1">Uncharacterized protein</fullName>
    </submittedName>
</protein>
<dbReference type="Proteomes" id="UP001055811">
    <property type="component" value="Linkage Group LG03"/>
</dbReference>